<accession>A0A1H3Z9W7</accession>
<reference evidence="1 2" key="1">
    <citation type="submission" date="2016-10" db="EMBL/GenBank/DDBJ databases">
        <authorList>
            <person name="de Groot N.N."/>
        </authorList>
    </citation>
    <scope>NUCLEOTIDE SEQUENCE [LARGE SCALE GENOMIC DNA]</scope>
    <source>
        <strain evidence="1 2">DSM 23581</strain>
    </source>
</reference>
<evidence type="ECO:0000313" key="1">
    <source>
        <dbReference type="EMBL" id="SEA20470.1"/>
    </source>
</evidence>
<dbReference type="RefSeq" id="WP_093241178.1">
    <property type="nucleotide sequence ID" value="NZ_FNQF01000004.1"/>
</dbReference>
<dbReference type="EMBL" id="FNQF01000004">
    <property type="protein sequence ID" value="SEA20470.1"/>
    <property type="molecule type" value="Genomic_DNA"/>
</dbReference>
<name>A0A1H3Z9W7_9FLAO</name>
<dbReference type="AlphaFoldDB" id="A0A1H3Z9W7"/>
<dbReference type="PROSITE" id="PS51257">
    <property type="entry name" value="PROKAR_LIPOPROTEIN"/>
    <property type="match status" value="1"/>
</dbReference>
<evidence type="ECO:0000313" key="2">
    <source>
        <dbReference type="Proteomes" id="UP000198820"/>
    </source>
</evidence>
<sequence>MKKYLGKIIGISLIFLILSCALESKFSLPNDERIKTELIGEWSNEDDEILRIEKNNEKTYKLITIQNGKMDESIAFSKTINGFNILNIISEYEDKKTNVFYGFNIDNNTLTYSEVNDKLRESDFKSESELLQFFQKNISKKDFFVDSVKLKRK</sequence>
<gene>
    <name evidence="1" type="ORF">SAMN05421540_1043</name>
</gene>
<keyword evidence="2" id="KW-1185">Reference proteome</keyword>
<organism evidence="1 2">
    <name type="scientific">Psychroflexus halocasei</name>
    <dbReference type="NCBI Taxonomy" id="908615"/>
    <lineage>
        <taxon>Bacteria</taxon>
        <taxon>Pseudomonadati</taxon>
        <taxon>Bacteroidota</taxon>
        <taxon>Flavobacteriia</taxon>
        <taxon>Flavobacteriales</taxon>
        <taxon>Flavobacteriaceae</taxon>
        <taxon>Psychroflexus</taxon>
    </lineage>
</organism>
<protein>
    <recommendedName>
        <fullName evidence="3">Lipocalin-like domain-containing protein</fullName>
    </recommendedName>
</protein>
<proteinExistence type="predicted"/>
<dbReference type="Proteomes" id="UP000198820">
    <property type="component" value="Unassembled WGS sequence"/>
</dbReference>
<evidence type="ECO:0008006" key="3">
    <source>
        <dbReference type="Google" id="ProtNLM"/>
    </source>
</evidence>